<dbReference type="InterPro" id="IPR020215">
    <property type="entry name" value="EbsA-like"/>
</dbReference>
<name>A0A2N0VM05_9BACT</name>
<keyword evidence="1" id="KW-1133">Transmembrane helix</keyword>
<reference evidence="2 3" key="1">
    <citation type="submission" date="2017-11" db="EMBL/GenBank/DDBJ databases">
        <title>Rhodohalobacter 15182 sp. nov., isolated from a salt lake.</title>
        <authorList>
            <person name="Han S."/>
        </authorList>
    </citation>
    <scope>NUCLEOTIDE SEQUENCE [LARGE SCALE GENOMIC DNA]</scope>
    <source>
        <strain evidence="2 3">15182</strain>
    </source>
</reference>
<feature type="transmembrane region" description="Helical" evidence="1">
    <location>
        <begin position="45"/>
        <end position="65"/>
    </location>
</feature>
<dbReference type="RefSeq" id="WP_101072706.1">
    <property type="nucleotide sequence ID" value="NZ_PISP01000001.1"/>
</dbReference>
<comment type="caution">
    <text evidence="2">The sequence shown here is derived from an EMBL/GenBank/DDBJ whole genome shotgun (WGS) entry which is preliminary data.</text>
</comment>
<sequence>MEPFELKVDTNTIYIKIIRFFGVLMLGFFIGAISFIYKYEGTIDWMNSFTSIVLSLAFAFFPGVAGKKALVLNEDGIFLKNYGWIWGEKEYNWSTVKAVEVKKDRIELTRIVGSTDKIKFPIHTREQIENLKKYLQQLSSSKDIAFKQ</sequence>
<dbReference type="Pfam" id="PF17255">
    <property type="entry name" value="EbsA"/>
    <property type="match status" value="1"/>
</dbReference>
<evidence type="ECO:0000313" key="3">
    <source>
        <dbReference type="Proteomes" id="UP000233398"/>
    </source>
</evidence>
<dbReference type="OrthoDB" id="9834339at2"/>
<dbReference type="Proteomes" id="UP000233398">
    <property type="component" value="Unassembled WGS sequence"/>
</dbReference>
<dbReference type="AlphaFoldDB" id="A0A2N0VM05"/>
<feature type="transmembrane region" description="Helical" evidence="1">
    <location>
        <begin position="20"/>
        <end position="39"/>
    </location>
</feature>
<keyword evidence="3" id="KW-1185">Reference proteome</keyword>
<keyword evidence="1" id="KW-0472">Membrane</keyword>
<evidence type="ECO:0000256" key="1">
    <source>
        <dbReference type="SAM" id="Phobius"/>
    </source>
</evidence>
<protein>
    <submittedName>
        <fullName evidence="2">Uncharacterized protein</fullName>
    </submittedName>
</protein>
<gene>
    <name evidence="2" type="ORF">CWD77_06885</name>
</gene>
<keyword evidence="1" id="KW-0812">Transmembrane</keyword>
<accession>A0A2N0VM05</accession>
<dbReference type="EMBL" id="PISP01000001">
    <property type="protein sequence ID" value="PKD45171.1"/>
    <property type="molecule type" value="Genomic_DNA"/>
</dbReference>
<proteinExistence type="predicted"/>
<evidence type="ECO:0000313" key="2">
    <source>
        <dbReference type="EMBL" id="PKD45171.1"/>
    </source>
</evidence>
<organism evidence="2 3">
    <name type="scientific">Rhodohalobacter barkolensis</name>
    <dbReference type="NCBI Taxonomy" id="2053187"/>
    <lineage>
        <taxon>Bacteria</taxon>
        <taxon>Pseudomonadati</taxon>
        <taxon>Balneolota</taxon>
        <taxon>Balneolia</taxon>
        <taxon>Balneolales</taxon>
        <taxon>Balneolaceae</taxon>
        <taxon>Rhodohalobacter</taxon>
    </lineage>
</organism>